<reference evidence="1" key="1">
    <citation type="submission" date="2013-10" db="EMBL/GenBank/DDBJ databases">
        <title>Genomic analysis of the causative agents of coccidiosis in chickens.</title>
        <authorList>
            <person name="Reid A.J."/>
            <person name="Blake D."/>
            <person name="Billington K."/>
            <person name="Browne H."/>
            <person name="Dunn M."/>
            <person name="Hung S."/>
            <person name="Kawahara F."/>
            <person name="Miranda-Saavedra D."/>
            <person name="Mourier T."/>
            <person name="Nagra H."/>
            <person name="Otto T.D."/>
            <person name="Rawlings N."/>
            <person name="Sanchez A."/>
            <person name="Sanders M."/>
            <person name="Subramaniam C."/>
            <person name="Tay Y."/>
            <person name="Dear P."/>
            <person name="Doerig C."/>
            <person name="Gruber A."/>
            <person name="Parkinson J."/>
            <person name="Shirley M."/>
            <person name="Wan K.L."/>
            <person name="Berriman M."/>
            <person name="Tomley F."/>
            <person name="Pain A."/>
        </authorList>
    </citation>
    <scope>NUCLEOTIDE SEQUENCE [LARGE SCALE GENOMIC DNA]</scope>
    <source>
        <strain evidence="1">Weybridge</strain>
    </source>
</reference>
<dbReference type="GeneID" id="25339859"/>
<accession>U6MDF6</accession>
<organism evidence="1 2">
    <name type="scientific">Eimeria maxima</name>
    <name type="common">Coccidian parasite</name>
    <dbReference type="NCBI Taxonomy" id="5804"/>
    <lineage>
        <taxon>Eukaryota</taxon>
        <taxon>Sar</taxon>
        <taxon>Alveolata</taxon>
        <taxon>Apicomplexa</taxon>
        <taxon>Conoidasida</taxon>
        <taxon>Coccidia</taxon>
        <taxon>Eucoccidiorida</taxon>
        <taxon>Eimeriorina</taxon>
        <taxon>Eimeriidae</taxon>
        <taxon>Eimeria</taxon>
    </lineage>
</organism>
<dbReference type="Gene3D" id="3.90.79.10">
    <property type="entry name" value="Nucleoside Triphosphate Pyrophosphohydrolase"/>
    <property type="match status" value="1"/>
</dbReference>
<dbReference type="EMBL" id="HG720736">
    <property type="protein sequence ID" value="CDJ59705.1"/>
    <property type="molecule type" value="Genomic_DNA"/>
</dbReference>
<dbReference type="PANTHER" id="PTHR13124:SF12">
    <property type="entry name" value="LARGE RIBOSOMAL SUBUNIT PROTEIN ML46"/>
    <property type="match status" value="1"/>
</dbReference>
<dbReference type="GO" id="GO:0005762">
    <property type="term" value="C:mitochondrial large ribosomal subunit"/>
    <property type="evidence" value="ECO:0007669"/>
    <property type="project" value="TreeGrafter"/>
</dbReference>
<name>U6MDF6_EIMMA</name>
<dbReference type="AlphaFoldDB" id="U6MDF6"/>
<keyword evidence="2" id="KW-1185">Reference proteome</keyword>
<dbReference type="VEuPathDB" id="ToxoDB:EMWEY_00058730"/>
<dbReference type="PANTHER" id="PTHR13124">
    <property type="entry name" value="39S RIBOSOMAL PROTEIN L46, MITOCHONDRIAL PRECURSOR-RELATED"/>
    <property type="match status" value="1"/>
</dbReference>
<dbReference type="RefSeq" id="XP_013336350.1">
    <property type="nucleotide sequence ID" value="XM_013480896.1"/>
</dbReference>
<sequence length="307" mass="35225">MILRTAMLVVSPSGLCRFRCNANFFHTDAAAAARVAPASPAGPPSELHVPSSTELRLLRASTLLLNHPPPDYEVSVHRGLKVQASLLLQRLPLVYREPLYEQQFRLFKEDWERRTNNSAMPDEITCMQLPGHPLETQQEQRENQQQKTGDADLSELDMLLQQEGLMMDRQKLRKQRRKQQENAGMSDRAMEVACSAAEREDRLLSQHPERVLLLLVKYGNGWQLPVEDRRHGQTMRQTLARLCVKQLGLREAPFMIGFAPAAVRKMRTKPTAVVQGREKRQRDEWPLTAFLPYGMFCSLAEMRMQQQ</sequence>
<reference evidence="1" key="2">
    <citation type="submission" date="2013-10" db="EMBL/GenBank/DDBJ databases">
        <authorList>
            <person name="Aslett M."/>
        </authorList>
    </citation>
    <scope>NUCLEOTIDE SEQUENCE [LARGE SCALE GENOMIC DNA]</scope>
    <source>
        <strain evidence="1">Weybridge</strain>
    </source>
</reference>
<dbReference type="OrthoDB" id="414075at2759"/>
<protein>
    <submittedName>
        <fullName evidence="1">Uncharacterized protein</fullName>
    </submittedName>
</protein>
<gene>
    <name evidence="1" type="ORF">EMWEY_00058730</name>
</gene>
<dbReference type="GO" id="GO:0003735">
    <property type="term" value="F:structural constituent of ribosome"/>
    <property type="evidence" value="ECO:0007669"/>
    <property type="project" value="InterPro"/>
</dbReference>
<dbReference type="Proteomes" id="UP000030763">
    <property type="component" value="Unassembled WGS sequence"/>
</dbReference>
<proteinExistence type="predicted"/>
<dbReference type="InterPro" id="IPR040008">
    <property type="entry name" value="Ribosomal_mL46"/>
</dbReference>
<evidence type="ECO:0000313" key="1">
    <source>
        <dbReference type="EMBL" id="CDJ59705.1"/>
    </source>
</evidence>
<evidence type="ECO:0000313" key="2">
    <source>
        <dbReference type="Proteomes" id="UP000030763"/>
    </source>
</evidence>